<comment type="caution">
    <text evidence="1">The sequence shown here is derived from an EMBL/GenBank/DDBJ whole genome shotgun (WGS) entry which is preliminary data.</text>
</comment>
<accession>A0ACB5UAZ5</accession>
<evidence type="ECO:0000313" key="2">
    <source>
        <dbReference type="Proteomes" id="UP001165064"/>
    </source>
</evidence>
<keyword evidence="2" id="KW-1185">Reference proteome</keyword>
<name>A0ACB5UAZ5_AMBMO</name>
<proteinExistence type="predicted"/>
<sequence>MRLSIPLFANLLSILQLVESSTLDTIYNYKNRTAYIHLQEENVLIPLSFNSKYSSGDKVSSIIEPPSEDCKILSANSNLYAFYPDNNNLTTVSIFNETSNSWDDLKMQSDLEYLEKSVYINTFDDSGSLFIYGGYNETSQEASGRLVEPDVNSMNLTNTTTSIQPTAFYDASSVLINYNTQVFIGGKASSGFC</sequence>
<dbReference type="EMBL" id="BSXS01014808">
    <property type="protein sequence ID" value="GMF06003.1"/>
    <property type="molecule type" value="Genomic_DNA"/>
</dbReference>
<reference evidence="1" key="1">
    <citation type="submission" date="2023-04" db="EMBL/GenBank/DDBJ databases">
        <title>Ambrosiozyma monospora NBRC 10751.</title>
        <authorList>
            <person name="Ichikawa N."/>
            <person name="Sato H."/>
            <person name="Tonouchi N."/>
        </authorList>
    </citation>
    <scope>NUCLEOTIDE SEQUENCE</scope>
    <source>
        <strain evidence="1">NBRC 10751</strain>
    </source>
</reference>
<organism evidence="1 2">
    <name type="scientific">Ambrosiozyma monospora</name>
    <name type="common">Yeast</name>
    <name type="synonym">Endomycopsis monosporus</name>
    <dbReference type="NCBI Taxonomy" id="43982"/>
    <lineage>
        <taxon>Eukaryota</taxon>
        <taxon>Fungi</taxon>
        <taxon>Dikarya</taxon>
        <taxon>Ascomycota</taxon>
        <taxon>Saccharomycotina</taxon>
        <taxon>Pichiomycetes</taxon>
        <taxon>Pichiales</taxon>
        <taxon>Pichiaceae</taxon>
        <taxon>Ambrosiozyma</taxon>
    </lineage>
</organism>
<dbReference type="Proteomes" id="UP001165064">
    <property type="component" value="Unassembled WGS sequence"/>
</dbReference>
<protein>
    <submittedName>
        <fullName evidence="1">Unnamed protein product</fullName>
    </submittedName>
</protein>
<evidence type="ECO:0000313" key="1">
    <source>
        <dbReference type="EMBL" id="GMF06003.1"/>
    </source>
</evidence>
<gene>
    <name evidence="1" type="ORF">Amon02_001253000</name>
</gene>